<gene>
    <name evidence="2" type="ORF">SAMN06295920_103458</name>
</gene>
<evidence type="ECO:0000313" key="3">
    <source>
        <dbReference type="Proteomes" id="UP000189818"/>
    </source>
</evidence>
<dbReference type="CDD" id="cd03443">
    <property type="entry name" value="PaaI_thioesterase"/>
    <property type="match status" value="1"/>
</dbReference>
<sequence>MEIDTDLYRFGPHPDMPGWSRWEIKAQDRFNAVLGDLAVRRDGDRAVLRLFPQQRHANLGNKVHGGALLTFIDVGLFVAPLALGDARAPRGVTVDLSTQFAGGADIDDPIDLIVEVTRETGRMIFLRGTVEQRGAIIASFMAIVRKAAS</sequence>
<dbReference type="SUPFAM" id="SSF54637">
    <property type="entry name" value="Thioesterase/thiol ester dehydrase-isomerase"/>
    <property type="match status" value="1"/>
</dbReference>
<evidence type="ECO:0000313" key="2">
    <source>
        <dbReference type="EMBL" id="SKB52874.1"/>
    </source>
</evidence>
<protein>
    <submittedName>
        <fullName evidence="2">Acyl-coenzyme A thioesterase PaaI, contains HGG motif</fullName>
    </submittedName>
</protein>
<keyword evidence="3" id="KW-1185">Reference proteome</keyword>
<dbReference type="AlphaFoldDB" id="A0A1T5C0C1"/>
<dbReference type="STRING" id="439228.SAMN06295920_103458"/>
<accession>A0A1T5C0C1</accession>
<dbReference type="GO" id="GO:0016790">
    <property type="term" value="F:thiolester hydrolase activity"/>
    <property type="evidence" value="ECO:0007669"/>
    <property type="project" value="UniProtKB-ARBA"/>
</dbReference>
<organism evidence="2 3">
    <name type="scientific">Rhizorhabdus histidinilytica</name>
    <dbReference type="NCBI Taxonomy" id="439228"/>
    <lineage>
        <taxon>Bacteria</taxon>
        <taxon>Pseudomonadati</taxon>
        <taxon>Pseudomonadota</taxon>
        <taxon>Alphaproteobacteria</taxon>
        <taxon>Sphingomonadales</taxon>
        <taxon>Sphingomonadaceae</taxon>
        <taxon>Rhizorhabdus</taxon>
    </lineage>
</organism>
<dbReference type="InterPro" id="IPR029069">
    <property type="entry name" value="HotDog_dom_sf"/>
</dbReference>
<dbReference type="RefSeq" id="WP_223811254.1">
    <property type="nucleotide sequence ID" value="NZ_FUYM01000003.1"/>
</dbReference>
<dbReference type="InterPro" id="IPR006683">
    <property type="entry name" value="Thioestr_dom"/>
</dbReference>
<dbReference type="Gene3D" id="3.10.129.10">
    <property type="entry name" value="Hotdog Thioesterase"/>
    <property type="match status" value="1"/>
</dbReference>
<reference evidence="3" key="1">
    <citation type="submission" date="2017-02" db="EMBL/GenBank/DDBJ databases">
        <authorList>
            <person name="Varghese N."/>
            <person name="Submissions S."/>
        </authorList>
    </citation>
    <scope>NUCLEOTIDE SEQUENCE [LARGE SCALE GENOMIC DNA]</scope>
    <source>
        <strain evidence="3">UM2</strain>
    </source>
</reference>
<proteinExistence type="predicted"/>
<evidence type="ECO:0000259" key="1">
    <source>
        <dbReference type="Pfam" id="PF03061"/>
    </source>
</evidence>
<dbReference type="EMBL" id="FUYM01000003">
    <property type="protein sequence ID" value="SKB52874.1"/>
    <property type="molecule type" value="Genomic_DNA"/>
</dbReference>
<feature type="domain" description="Thioesterase" evidence="1">
    <location>
        <begin position="62"/>
        <end position="132"/>
    </location>
</feature>
<dbReference type="Pfam" id="PF03061">
    <property type="entry name" value="4HBT"/>
    <property type="match status" value="1"/>
</dbReference>
<dbReference type="Proteomes" id="UP000189818">
    <property type="component" value="Unassembled WGS sequence"/>
</dbReference>
<name>A0A1T5C0C1_9SPHN</name>